<gene>
    <name evidence="4" type="ORF">GCM10009802_18270</name>
</gene>
<feature type="domain" description="Penicillin-binding protein transpeptidase" evidence="2">
    <location>
        <begin position="259"/>
        <end position="530"/>
    </location>
</feature>
<dbReference type="InterPro" id="IPR050515">
    <property type="entry name" value="Beta-lactam/transpept"/>
</dbReference>
<dbReference type="InterPro" id="IPR007887">
    <property type="entry name" value="MecA_N"/>
</dbReference>
<evidence type="ECO:0000259" key="2">
    <source>
        <dbReference type="Pfam" id="PF00905"/>
    </source>
</evidence>
<organism evidence="4 5">
    <name type="scientific">Streptomyces synnematoformans</name>
    <dbReference type="NCBI Taxonomy" id="415721"/>
    <lineage>
        <taxon>Bacteria</taxon>
        <taxon>Bacillati</taxon>
        <taxon>Actinomycetota</taxon>
        <taxon>Actinomycetes</taxon>
        <taxon>Kitasatosporales</taxon>
        <taxon>Streptomycetaceae</taxon>
        <taxon>Streptomyces</taxon>
    </lineage>
</organism>
<protein>
    <submittedName>
        <fullName evidence="4">Penicillin-binding transpeptidase domain-containing protein</fullName>
    </submittedName>
</protein>
<reference evidence="5" key="1">
    <citation type="journal article" date="2019" name="Int. J. Syst. Evol. Microbiol.">
        <title>The Global Catalogue of Microorganisms (GCM) 10K type strain sequencing project: providing services to taxonomists for standard genome sequencing and annotation.</title>
        <authorList>
            <consortium name="The Broad Institute Genomics Platform"/>
            <consortium name="The Broad Institute Genome Sequencing Center for Infectious Disease"/>
            <person name="Wu L."/>
            <person name="Ma J."/>
        </authorList>
    </citation>
    <scope>NUCLEOTIDE SEQUENCE [LARGE SCALE GENOMIC DNA]</scope>
    <source>
        <strain evidence="5">JCM 15481</strain>
    </source>
</reference>
<dbReference type="Gene3D" id="3.40.710.10">
    <property type="entry name" value="DD-peptidase/beta-lactamase superfamily"/>
    <property type="match status" value="1"/>
</dbReference>
<dbReference type="InterPro" id="IPR001460">
    <property type="entry name" value="PCN-bd_Tpept"/>
</dbReference>
<dbReference type="Pfam" id="PF05223">
    <property type="entry name" value="MecA_N"/>
    <property type="match status" value="1"/>
</dbReference>
<dbReference type="InterPro" id="IPR012338">
    <property type="entry name" value="Beta-lactam/transpept-like"/>
</dbReference>
<dbReference type="RefSeq" id="WP_344289302.1">
    <property type="nucleotide sequence ID" value="NZ_BAAAPF010000036.1"/>
</dbReference>
<comment type="caution">
    <text evidence="4">The sequence shown here is derived from an EMBL/GenBank/DDBJ whole genome shotgun (WGS) entry which is preliminary data.</text>
</comment>
<keyword evidence="1" id="KW-0732">Signal</keyword>
<feature type="signal peptide" evidence="1">
    <location>
        <begin position="1"/>
        <end position="20"/>
    </location>
</feature>
<evidence type="ECO:0000313" key="4">
    <source>
        <dbReference type="EMBL" id="GAA2117300.1"/>
    </source>
</evidence>
<dbReference type="PANTHER" id="PTHR30627">
    <property type="entry name" value="PEPTIDOGLYCAN D,D-TRANSPEPTIDASE"/>
    <property type="match status" value="1"/>
</dbReference>
<evidence type="ECO:0000256" key="1">
    <source>
        <dbReference type="SAM" id="SignalP"/>
    </source>
</evidence>
<evidence type="ECO:0000259" key="3">
    <source>
        <dbReference type="Pfam" id="PF05223"/>
    </source>
</evidence>
<evidence type="ECO:0000313" key="5">
    <source>
        <dbReference type="Proteomes" id="UP001500443"/>
    </source>
</evidence>
<dbReference type="Proteomes" id="UP001500443">
    <property type="component" value="Unassembled WGS sequence"/>
</dbReference>
<name>A0ABP5JIB8_9ACTN</name>
<accession>A0ABP5JIB8</accession>
<keyword evidence="5" id="KW-1185">Reference proteome</keyword>
<proteinExistence type="predicted"/>
<dbReference type="PANTHER" id="PTHR30627:SF24">
    <property type="entry name" value="PENICILLIN-BINDING PROTEIN 4B"/>
    <property type="match status" value="1"/>
</dbReference>
<dbReference type="EMBL" id="BAAAPF010000036">
    <property type="protein sequence ID" value="GAA2117300.1"/>
    <property type="molecule type" value="Genomic_DNA"/>
</dbReference>
<feature type="chain" id="PRO_5047321084" evidence="1">
    <location>
        <begin position="21"/>
        <end position="533"/>
    </location>
</feature>
<feature type="domain" description="NTF2-like N-terminal transpeptidase" evidence="3">
    <location>
        <begin position="53"/>
        <end position="158"/>
    </location>
</feature>
<dbReference type="Pfam" id="PF00905">
    <property type="entry name" value="Transpeptidase"/>
    <property type="match status" value="1"/>
</dbReference>
<sequence length="533" mass="54360">MRTGAKAVLCLALAGMAALAVFGVTNIYRALDTGGGGGDEVKTGPPSAAEVRETARGFLAAWAAGRPAAAARLTDYAAEAQPVLGAYFNRAKVRKVALEPGAAKGATVPFSVTARVVAGGHARTWTYDSRLTVVRGRTTGRPLVDWDPSVVHPALAGDRRLVTREGESPRAVAVGADGGTLSGEDYPSLAPVLAQLRERYAGKLGGRPGIEVLVEDSGGGVVRSLLDVSRGRPAKLPTTLDAGVQEAAEQAVREHPRASVVAVRPSTGEILAIANAQDDGEFNSALQGATAPGSTFKIITAAALLAGGVTPETPVSCPRTYAHDQGMTFTNAEGGANEDATFAEDFAQSCNTAFVSLSDELADDELAGTARRWFGLGEDDWHTGVTTFDGSVPAGEGDEKSAAIIGQGRVQMNPLNMASVAATVASGGFRQPVLLPRSFHDGELATAEPLPAPVAADLRRMMELTATHGTAAGLGLGAGAGAKTGSAEVDGQELPDSWFTAYRGDVAAAAVVPAGGHGNEAAGPVVRQVLAAG</sequence>
<dbReference type="SUPFAM" id="SSF56601">
    <property type="entry name" value="beta-lactamase/transpeptidase-like"/>
    <property type="match status" value="1"/>
</dbReference>